<gene>
    <name evidence="1" type="ORF">L2E82_46001</name>
</gene>
<reference evidence="1 2" key="2">
    <citation type="journal article" date="2022" name="Mol. Ecol. Resour.">
        <title>The genomes of chicory, endive, great burdock and yacon provide insights into Asteraceae paleo-polyploidization history and plant inulin production.</title>
        <authorList>
            <person name="Fan W."/>
            <person name="Wang S."/>
            <person name="Wang H."/>
            <person name="Wang A."/>
            <person name="Jiang F."/>
            <person name="Liu H."/>
            <person name="Zhao H."/>
            <person name="Xu D."/>
            <person name="Zhang Y."/>
        </authorList>
    </citation>
    <scope>NUCLEOTIDE SEQUENCE [LARGE SCALE GENOMIC DNA]</scope>
    <source>
        <strain evidence="2">cv. Punajuju</strain>
        <tissue evidence="1">Leaves</tissue>
    </source>
</reference>
<organism evidence="1 2">
    <name type="scientific">Cichorium intybus</name>
    <name type="common">Chicory</name>
    <dbReference type="NCBI Taxonomy" id="13427"/>
    <lineage>
        <taxon>Eukaryota</taxon>
        <taxon>Viridiplantae</taxon>
        <taxon>Streptophyta</taxon>
        <taxon>Embryophyta</taxon>
        <taxon>Tracheophyta</taxon>
        <taxon>Spermatophyta</taxon>
        <taxon>Magnoliopsida</taxon>
        <taxon>eudicotyledons</taxon>
        <taxon>Gunneridae</taxon>
        <taxon>Pentapetalae</taxon>
        <taxon>asterids</taxon>
        <taxon>campanulids</taxon>
        <taxon>Asterales</taxon>
        <taxon>Asteraceae</taxon>
        <taxon>Cichorioideae</taxon>
        <taxon>Cichorieae</taxon>
        <taxon>Cichoriinae</taxon>
        <taxon>Cichorium</taxon>
    </lineage>
</organism>
<dbReference type="Proteomes" id="UP001055811">
    <property type="component" value="Linkage Group LG08"/>
</dbReference>
<evidence type="ECO:0000313" key="1">
    <source>
        <dbReference type="EMBL" id="KAI3701347.1"/>
    </source>
</evidence>
<evidence type="ECO:0000313" key="2">
    <source>
        <dbReference type="Proteomes" id="UP001055811"/>
    </source>
</evidence>
<comment type="caution">
    <text evidence="1">The sequence shown here is derived from an EMBL/GenBank/DDBJ whole genome shotgun (WGS) entry which is preliminary data.</text>
</comment>
<proteinExistence type="predicted"/>
<accession>A0ACB8ZTJ5</accession>
<protein>
    <submittedName>
        <fullName evidence="1">Uncharacterized protein</fullName>
    </submittedName>
</protein>
<name>A0ACB8ZTJ5_CICIN</name>
<reference evidence="2" key="1">
    <citation type="journal article" date="2022" name="Mol. Ecol. Resour.">
        <title>The genomes of chicory, endive, great burdock and yacon provide insights into Asteraceae palaeo-polyploidization history and plant inulin production.</title>
        <authorList>
            <person name="Fan W."/>
            <person name="Wang S."/>
            <person name="Wang H."/>
            <person name="Wang A."/>
            <person name="Jiang F."/>
            <person name="Liu H."/>
            <person name="Zhao H."/>
            <person name="Xu D."/>
            <person name="Zhang Y."/>
        </authorList>
    </citation>
    <scope>NUCLEOTIDE SEQUENCE [LARGE SCALE GENOMIC DNA]</scope>
    <source>
        <strain evidence="2">cv. Punajuju</strain>
    </source>
</reference>
<sequence>MQVRVLTLIEDPNAIREIKPKNQRIMAAGGPVDEENKWPPWLKPLLRESFFVQCKLHADSHKSECNMYCLDCMNGPLCSLCLNHHEDHRAIQEICGKYDPNRFDYSRFDYSKYAANMIQTGGRSTMGTWKIRAKMEEIDVQSCYGGHPTVFSIRLHHGGHFTSFPGRKYVKGKEDYVDLLDIDKFSIHDIDDMMEELGHIGEQLSTLYYHFQRPLGDLDFGLFALASDDDVRHLATFVGQHKLIDVYTEHGETKLHTYSMSPNPCKVRIVEIHEAPICSKRLLLNWHENVEPDKASPEIDTPPNPVTDTPPLTVEPDECNINDGSNNGEDECHSNDGSNINDGSNNGDDECNSNDGSNNTDEDESEDGDFLVDEDNALDDVDVDMKDFHMNIDTDVEWIGNLTDAINEEVSDEEDIEVVDNECYVSDSESDEGIQSQRKKTLKAIRRAHENENALVSDPFYLCQTFTSAEEFKNRVKLHAIETRRELDFEKNDANRVRVTCKGSIPTLGKIGTSGTSQQQVNASEESKCPWVLYISKWKNDKEWSVKTYVNEHKCLQTRKVKQCDYKYLANQILQQVEANPNVPIKALRDELQRKFKVDISKMKTFRARDAALKIVRGDYGSQYAILRDYLLEVQTRNPDTTIRLDVETESDPGVETRTFKRVYVCIGALKKGFAAGKRDFLGLDGAFMKGPYPGQILTAVALDGNNGIYPVAYAVVEAETFDSWSWFLSNLGDDLGLASNSNFTFITDRQKGVLPAIAKLFPCAENRFCLRHIHENMKLKWRGKQFKDILWQCATTCNVIEFHKGMEEMRKLNQDCHAWLKSIPAHHWARSHFTGRSHCDALLNNLCESLNSRLADGRDAPIITCLEFIREYIMKKIVTVEKAIQKSTGPLTPTATKTLEKIKSEAEDYQTVFCGNGKYQVSGPWQDQCAVDVGQQICSCKKWELTGIPCKHAIAAIWDMRKNNREVGIPETFVHPCYWLSTWKEMYTFKIDPINGKNMWVKSPCPTTLLPPKHRVTIGRPKKKRRQSAFEKDDLIKGTTVSRALKSVTCTKCKNSGHNSRTCKGQKSTDGGRVGGRGGHGLGKATVKGKGKGKAKT</sequence>
<dbReference type="EMBL" id="CM042016">
    <property type="protein sequence ID" value="KAI3701347.1"/>
    <property type="molecule type" value="Genomic_DNA"/>
</dbReference>
<keyword evidence="2" id="KW-1185">Reference proteome</keyword>